<name>A0ABT6FAB0_9BACT</name>
<gene>
    <name evidence="1" type="ORF">PZE19_11060</name>
</gene>
<dbReference type="EMBL" id="JARRAG010000002">
    <property type="protein sequence ID" value="MDG3004315.1"/>
    <property type="molecule type" value="Genomic_DNA"/>
</dbReference>
<proteinExistence type="predicted"/>
<accession>A0ABT6FAB0</accession>
<evidence type="ECO:0000313" key="2">
    <source>
        <dbReference type="Proteomes" id="UP001216907"/>
    </source>
</evidence>
<reference evidence="1 2" key="1">
    <citation type="submission" date="2023-03" db="EMBL/GenBank/DDBJ databases">
        <title>Paludisphaera mucosa sp. nov. a novel planctomycete from northern fen.</title>
        <authorList>
            <person name="Ivanova A."/>
        </authorList>
    </citation>
    <scope>NUCLEOTIDE SEQUENCE [LARGE SCALE GENOMIC DNA]</scope>
    <source>
        <strain evidence="1 2">Pla2</strain>
    </source>
</reference>
<protein>
    <submittedName>
        <fullName evidence="1">Uncharacterized protein</fullName>
    </submittedName>
</protein>
<dbReference type="RefSeq" id="WP_277860673.1">
    <property type="nucleotide sequence ID" value="NZ_JARRAG010000002.1"/>
</dbReference>
<organism evidence="1 2">
    <name type="scientific">Paludisphaera mucosa</name>
    <dbReference type="NCBI Taxonomy" id="3030827"/>
    <lineage>
        <taxon>Bacteria</taxon>
        <taxon>Pseudomonadati</taxon>
        <taxon>Planctomycetota</taxon>
        <taxon>Planctomycetia</taxon>
        <taxon>Isosphaerales</taxon>
        <taxon>Isosphaeraceae</taxon>
        <taxon>Paludisphaera</taxon>
    </lineage>
</organism>
<sequence>MLSAYSTIPTAVVNGTDADGDKWTLTLYGPGTMNVVDQQGDAFTKATASTPDLINTITVAGTVTHSSRLVGTVQKGDSGDGKVFFQNLNVQNNGAFSQIDANNVQRRGTLAQNGIGLVDMPDFWLGRTSTAKSTTSSSIHSGYFLAGGITAPEGINVLRFGGVDVNYTPAGAASSLVASGQKNEFVVNLGLPIETGTSIILDRVTTNAASSTSGSTTTVNQQSVTFLVTGRINLFQANQIDGNTASGLAPTQFDPTVASANAAAGGTYLVSQGGDVTGQIGYVRVGGNATNFTTFALASSIFASSAGDTLDPKITNFLIGGETNNVMLISAGGTRDVSFGRGMDNVVINSQFIQHLHANRGAVNSKVTVSRELNDLKLGGDLVNSFIQSGYTQSLSAAANSFSSLSGGSGAFNGEAPPAIDSRTFNDFAGASLPSAHGGGGINAQIAGSVVNSVVSVSVDPDPSGINDPGEFQSVSTIRFPFGAPQNIVLPRGTISAKIEGEVDNSGLQGTIVSPDIPSNTAFFAKHVSVVKGAVFPPKVDTAPFNRKLQYGQAQKALKGLYNLKK</sequence>
<dbReference type="Proteomes" id="UP001216907">
    <property type="component" value="Unassembled WGS sequence"/>
</dbReference>
<evidence type="ECO:0000313" key="1">
    <source>
        <dbReference type="EMBL" id="MDG3004315.1"/>
    </source>
</evidence>
<keyword evidence="2" id="KW-1185">Reference proteome</keyword>
<comment type="caution">
    <text evidence="1">The sequence shown here is derived from an EMBL/GenBank/DDBJ whole genome shotgun (WGS) entry which is preliminary data.</text>
</comment>